<accession>A0A8G2CPA5</accession>
<dbReference type="Pfam" id="PF07589">
    <property type="entry name" value="PEP-CTERM"/>
    <property type="match status" value="1"/>
</dbReference>
<protein>
    <submittedName>
        <fullName evidence="4">PEP-CTERM protein-sorting domain-containing protein</fullName>
    </submittedName>
</protein>
<keyword evidence="2" id="KW-0732">Signal</keyword>
<evidence type="ECO:0000256" key="1">
    <source>
        <dbReference type="SAM" id="Phobius"/>
    </source>
</evidence>
<evidence type="ECO:0000313" key="4">
    <source>
        <dbReference type="EMBL" id="SIR58650.1"/>
    </source>
</evidence>
<feature type="chain" id="PRO_5033989093" evidence="2">
    <location>
        <begin position="25"/>
        <end position="178"/>
    </location>
</feature>
<keyword evidence="1" id="KW-0472">Membrane</keyword>
<dbReference type="AlphaFoldDB" id="A0A8G2CPA5"/>
<keyword evidence="1" id="KW-0812">Transmembrane</keyword>
<feature type="domain" description="Ice-binding protein C-terminal" evidence="3">
    <location>
        <begin position="148"/>
        <end position="170"/>
    </location>
</feature>
<gene>
    <name evidence="4" type="ORF">SAMN05421828_1701</name>
</gene>
<keyword evidence="1" id="KW-1133">Transmembrane helix</keyword>
<feature type="transmembrane region" description="Helical" evidence="1">
    <location>
        <begin position="151"/>
        <end position="168"/>
    </location>
</feature>
<proteinExistence type="predicted"/>
<evidence type="ECO:0000313" key="5">
    <source>
        <dbReference type="Proteomes" id="UP000186308"/>
    </source>
</evidence>
<keyword evidence="5" id="KW-1185">Reference proteome</keyword>
<dbReference type="Proteomes" id="UP000186308">
    <property type="component" value="Unassembled WGS sequence"/>
</dbReference>
<reference evidence="4 5" key="1">
    <citation type="submission" date="2017-01" db="EMBL/GenBank/DDBJ databases">
        <authorList>
            <person name="Varghese N."/>
            <person name="Submissions S."/>
        </authorList>
    </citation>
    <scope>NUCLEOTIDE SEQUENCE [LARGE SCALE GENOMIC DNA]</scope>
    <source>
        <strain evidence="4 5">ATCC 35905</strain>
    </source>
</reference>
<organism evidence="4 5">
    <name type="scientific">Acidiphilium rubrum</name>
    <dbReference type="NCBI Taxonomy" id="526"/>
    <lineage>
        <taxon>Bacteria</taxon>
        <taxon>Pseudomonadati</taxon>
        <taxon>Pseudomonadota</taxon>
        <taxon>Alphaproteobacteria</taxon>
        <taxon>Acetobacterales</taxon>
        <taxon>Acidocellaceae</taxon>
        <taxon>Acidiphilium</taxon>
    </lineage>
</organism>
<dbReference type="NCBIfam" id="TIGR02595">
    <property type="entry name" value="PEP_CTERM"/>
    <property type="match status" value="1"/>
</dbReference>
<dbReference type="EMBL" id="FTNE01000070">
    <property type="protein sequence ID" value="SIR58650.1"/>
    <property type="molecule type" value="Genomic_DNA"/>
</dbReference>
<comment type="caution">
    <text evidence="4">The sequence shown here is derived from an EMBL/GenBank/DDBJ whole genome shotgun (WGS) entry which is preliminary data.</text>
</comment>
<dbReference type="InterPro" id="IPR013424">
    <property type="entry name" value="Ice-binding_C"/>
</dbReference>
<feature type="signal peptide" evidence="2">
    <location>
        <begin position="1"/>
        <end position="24"/>
    </location>
</feature>
<dbReference type="RefSeq" id="WP_029314410.1">
    <property type="nucleotide sequence ID" value="NZ_FTNE01000070.1"/>
</dbReference>
<sequence>MKRILIASALALGLFTISAGTAMAGPEYQVSYKVPSKSDSATLFITLGNAASTTFFNISSISGTWDGHAVTGLSNYGGADNLFSPLGAPKGAVQYFTSGGLSFVSDGLSINLGGTYAERKVPYVELISNVDPTGNFRKIPAILTVTEVPEPGSFALLGTGLLGLGLVLRKRQKRASRA</sequence>
<evidence type="ECO:0000256" key="2">
    <source>
        <dbReference type="SAM" id="SignalP"/>
    </source>
</evidence>
<name>A0A8G2CPA5_ACIRU</name>
<evidence type="ECO:0000259" key="3">
    <source>
        <dbReference type="Pfam" id="PF07589"/>
    </source>
</evidence>